<name>A0A0K2VAT6_LEPSM</name>
<organism evidence="1">
    <name type="scientific">Lepeophtheirus salmonis</name>
    <name type="common">Salmon louse</name>
    <name type="synonym">Caligus salmonis</name>
    <dbReference type="NCBI Taxonomy" id="72036"/>
    <lineage>
        <taxon>Eukaryota</taxon>
        <taxon>Metazoa</taxon>
        <taxon>Ecdysozoa</taxon>
        <taxon>Arthropoda</taxon>
        <taxon>Crustacea</taxon>
        <taxon>Multicrustacea</taxon>
        <taxon>Hexanauplia</taxon>
        <taxon>Copepoda</taxon>
        <taxon>Siphonostomatoida</taxon>
        <taxon>Caligidae</taxon>
        <taxon>Lepeophtheirus</taxon>
    </lineage>
</organism>
<accession>A0A0K2VAT6</accession>
<proteinExistence type="predicted"/>
<evidence type="ECO:0000313" key="1">
    <source>
        <dbReference type="EMBL" id="CDW47390.1"/>
    </source>
</evidence>
<sequence>NSITCCAHILGSIRLKLYSRVKATNCTIIGSWEIRLKRNIKKVALNITF</sequence>
<protein>
    <submittedName>
        <fullName evidence="1">Uncharacterized protein</fullName>
    </submittedName>
</protein>
<dbReference type="EMBL" id="HACA01030029">
    <property type="protein sequence ID" value="CDW47390.1"/>
    <property type="molecule type" value="Transcribed_RNA"/>
</dbReference>
<reference evidence="1" key="1">
    <citation type="submission" date="2014-05" db="EMBL/GenBank/DDBJ databases">
        <authorList>
            <person name="Chronopoulou M."/>
        </authorList>
    </citation>
    <scope>NUCLEOTIDE SEQUENCE</scope>
    <source>
        <tissue evidence="1">Whole organism</tissue>
    </source>
</reference>
<feature type="non-terminal residue" evidence="1">
    <location>
        <position position="1"/>
    </location>
</feature>
<dbReference type="AlphaFoldDB" id="A0A0K2VAT6"/>